<proteinExistence type="predicted"/>
<sequence length="570" mass="65031">MATAVEHAPKPRRRSRAGCWTCRNPTVKKGCDQRRPVCGRCERLNLQCDYAPRPTLAERRKTNRSTSSAPSILSTDSNEASPTTPYSAPEAFNSPSVLEAHSASPISSHSTVMIRDAERCGMDLCAADYEAIRYFRTEFAKLHHTKNPEYSLISLMFNIAQTESMVMHMVVAIGHQEMDFRRHQPLKNAQHTASKNYSSALRLMADAIIPTNAATKDLDTILTALWLMLLYEQQFGDERCRAYLSHLQGVASLLQSQSSNLFQLPPHKVGTQEKSATTVLTDQSSTESKISIYAARVLIWIVLLDSAAATSGVGGHVNEAILDMLLSNPTDSHMRSKDPIKAVARLHHYSNSLYRLAWGDAYPQSELVDDVENRNIYALLGHCAYLRYLTAQLTTWYRDDRTLAMEQAHKVEYSIDEVGDLFRELMEVAHELSTETDNSHRLVANMRSIVPMYYAIILDFKRSTAFDQPMDERQRYALQEIMNLCFQDFKHSGNQPNLRVAWPLFMAALETQDMLHQSFIIERFETFRLYGKNYERAYHFLVRVLPMQRRQGKRVNIRAQMEENETFVLG</sequence>
<evidence type="ECO:0000313" key="2">
    <source>
        <dbReference type="Proteomes" id="UP001153331"/>
    </source>
</evidence>
<dbReference type="EMBL" id="JAPHNI010000077">
    <property type="protein sequence ID" value="KAJ8116835.1"/>
    <property type="molecule type" value="Genomic_DNA"/>
</dbReference>
<gene>
    <name evidence="1" type="ORF">OPT61_g1822</name>
</gene>
<name>A0ACC2INQ7_9PLEO</name>
<comment type="caution">
    <text evidence="1">The sequence shown here is derived from an EMBL/GenBank/DDBJ whole genome shotgun (WGS) entry which is preliminary data.</text>
</comment>
<keyword evidence="2" id="KW-1185">Reference proteome</keyword>
<dbReference type="Proteomes" id="UP001153331">
    <property type="component" value="Unassembled WGS sequence"/>
</dbReference>
<reference evidence="1" key="1">
    <citation type="submission" date="2022-11" db="EMBL/GenBank/DDBJ databases">
        <title>Genome Sequence of Boeremia exigua.</title>
        <authorList>
            <person name="Buettner E."/>
        </authorList>
    </citation>
    <scope>NUCLEOTIDE SEQUENCE</scope>
    <source>
        <strain evidence="1">CU02</strain>
    </source>
</reference>
<organism evidence="1 2">
    <name type="scientific">Boeremia exigua</name>
    <dbReference type="NCBI Taxonomy" id="749465"/>
    <lineage>
        <taxon>Eukaryota</taxon>
        <taxon>Fungi</taxon>
        <taxon>Dikarya</taxon>
        <taxon>Ascomycota</taxon>
        <taxon>Pezizomycotina</taxon>
        <taxon>Dothideomycetes</taxon>
        <taxon>Pleosporomycetidae</taxon>
        <taxon>Pleosporales</taxon>
        <taxon>Pleosporineae</taxon>
        <taxon>Didymellaceae</taxon>
        <taxon>Boeremia</taxon>
    </lineage>
</organism>
<evidence type="ECO:0000313" key="1">
    <source>
        <dbReference type="EMBL" id="KAJ8116835.1"/>
    </source>
</evidence>
<protein>
    <submittedName>
        <fullName evidence="1">Uncharacterized protein</fullName>
    </submittedName>
</protein>
<accession>A0ACC2INQ7</accession>